<dbReference type="GO" id="GO:0005829">
    <property type="term" value="C:cytosol"/>
    <property type="evidence" value="ECO:0007669"/>
    <property type="project" value="TreeGrafter"/>
</dbReference>
<keyword evidence="1" id="KW-0677">Repeat</keyword>
<evidence type="ECO:0000313" key="3">
    <source>
        <dbReference type="WBParaSite" id="GPUH_0002572901-mRNA-1"/>
    </source>
</evidence>
<dbReference type="Gene3D" id="1.25.10.10">
    <property type="entry name" value="Leucine-rich Repeat Variant"/>
    <property type="match status" value="1"/>
</dbReference>
<accession>A0A183EXK8</accession>
<dbReference type="WBParaSite" id="GPUH_0002572901-mRNA-1">
    <property type="protein sequence ID" value="GPUH_0002572901-mRNA-1"/>
    <property type="gene ID" value="GPUH_0002572901"/>
</dbReference>
<protein>
    <submittedName>
        <fullName evidence="3">RTP1_C1 domain-containing protein</fullName>
    </submittedName>
</protein>
<evidence type="ECO:0000256" key="1">
    <source>
        <dbReference type="ARBA" id="ARBA00022737"/>
    </source>
</evidence>
<proteinExistence type="predicted"/>
<keyword evidence="2" id="KW-0472">Membrane</keyword>
<evidence type="ECO:0000256" key="2">
    <source>
        <dbReference type="SAM" id="Phobius"/>
    </source>
</evidence>
<keyword evidence="2" id="KW-0812">Transmembrane</keyword>
<dbReference type="GO" id="GO:0019887">
    <property type="term" value="F:protein kinase regulator activity"/>
    <property type="evidence" value="ECO:0007669"/>
    <property type="project" value="TreeGrafter"/>
</dbReference>
<dbReference type="GO" id="GO:0034198">
    <property type="term" value="P:cellular response to amino acid starvation"/>
    <property type="evidence" value="ECO:0007669"/>
    <property type="project" value="TreeGrafter"/>
</dbReference>
<organism evidence="3">
    <name type="scientific">Gongylonema pulchrum</name>
    <dbReference type="NCBI Taxonomy" id="637853"/>
    <lineage>
        <taxon>Eukaryota</taxon>
        <taxon>Metazoa</taxon>
        <taxon>Ecdysozoa</taxon>
        <taxon>Nematoda</taxon>
        <taxon>Chromadorea</taxon>
        <taxon>Rhabditida</taxon>
        <taxon>Spirurina</taxon>
        <taxon>Spiruromorpha</taxon>
        <taxon>Spiruroidea</taxon>
        <taxon>Gongylonematidae</taxon>
        <taxon>Gongylonema</taxon>
    </lineage>
</organism>
<dbReference type="InterPro" id="IPR016024">
    <property type="entry name" value="ARM-type_fold"/>
</dbReference>
<feature type="transmembrane region" description="Helical" evidence="2">
    <location>
        <begin position="122"/>
        <end position="139"/>
    </location>
</feature>
<sequence length="140" mass="15150">LPQLQSTFLKALQDTGSRKIRLCAGGALARLIPIHTRTDVVALELIKFLNASTDNAVIETTLIAMRAIVIRAQSKISANVLDEAVQVAVTHQQNETAPEVAQAASALRGELALQMNQLSDDFILSMIFPLIFTMVGYVSC</sequence>
<keyword evidence="2" id="KW-1133">Transmembrane helix</keyword>
<dbReference type="InterPro" id="IPR011989">
    <property type="entry name" value="ARM-like"/>
</dbReference>
<dbReference type="GO" id="GO:0006417">
    <property type="term" value="P:regulation of translation"/>
    <property type="evidence" value="ECO:0007669"/>
    <property type="project" value="TreeGrafter"/>
</dbReference>
<name>A0A183EXK8_9BILA</name>
<dbReference type="PANTHER" id="PTHR23346">
    <property type="entry name" value="TRANSLATIONAL ACTIVATOR GCN1-RELATED"/>
    <property type="match status" value="1"/>
</dbReference>
<dbReference type="PANTHER" id="PTHR23346:SF7">
    <property type="entry name" value="STALLED RIBOSOME SENSOR GCN1"/>
    <property type="match status" value="1"/>
</dbReference>
<dbReference type="SUPFAM" id="SSF48371">
    <property type="entry name" value="ARM repeat"/>
    <property type="match status" value="1"/>
</dbReference>
<reference evidence="3" key="1">
    <citation type="submission" date="2016-06" db="UniProtKB">
        <authorList>
            <consortium name="WormBaseParasite"/>
        </authorList>
    </citation>
    <scope>IDENTIFICATION</scope>
</reference>
<dbReference type="AlphaFoldDB" id="A0A183EXK8"/>